<protein>
    <submittedName>
        <fullName evidence="1">Uncharacterized protein</fullName>
    </submittedName>
</protein>
<evidence type="ECO:0000313" key="1">
    <source>
        <dbReference type="EMBL" id="JAA84284.1"/>
    </source>
</evidence>
<sequence length="79" mass="9080">MEPPTQDRHILLSNMTVNLSLPTSDIKRLPRIGDILILEFGFENARCSRFVYVHNIRYLPSPPNNKNSFFSLSLNATFT</sequence>
<reference evidence="1" key="2">
    <citation type="submission" date="2013-05" db="EMBL/GenBank/DDBJ databases">
        <authorList>
            <person name="Carter J.-M."/>
            <person name="Baker S.C."/>
            <person name="Pink R."/>
            <person name="Carter D.R.F."/>
            <person name="Collins A."/>
            <person name="Tomlin J."/>
            <person name="Gibbs M."/>
            <person name="Breuker C.J."/>
        </authorList>
    </citation>
    <scope>NUCLEOTIDE SEQUENCE</scope>
    <source>
        <tissue evidence="1">Ovary</tissue>
    </source>
</reference>
<proteinExistence type="predicted"/>
<name>S4P2Z8_9NEOP</name>
<accession>S4P2Z8</accession>
<organism evidence="1">
    <name type="scientific">Pararge aegeria</name>
    <name type="common">speckled wood butterfly</name>
    <dbReference type="NCBI Taxonomy" id="116150"/>
    <lineage>
        <taxon>Eukaryota</taxon>
        <taxon>Metazoa</taxon>
        <taxon>Ecdysozoa</taxon>
        <taxon>Arthropoda</taxon>
        <taxon>Hexapoda</taxon>
        <taxon>Insecta</taxon>
        <taxon>Pterygota</taxon>
        <taxon>Neoptera</taxon>
        <taxon>Endopterygota</taxon>
        <taxon>Lepidoptera</taxon>
        <taxon>Glossata</taxon>
        <taxon>Ditrysia</taxon>
        <taxon>Papilionoidea</taxon>
        <taxon>Nymphalidae</taxon>
        <taxon>Satyrinae</taxon>
        <taxon>Satyrini</taxon>
        <taxon>Parargina</taxon>
        <taxon>Pararge</taxon>
    </lineage>
</organism>
<dbReference type="AlphaFoldDB" id="S4P2Z8"/>
<dbReference type="EMBL" id="GAIX01008276">
    <property type="protein sequence ID" value="JAA84284.1"/>
    <property type="molecule type" value="Transcribed_RNA"/>
</dbReference>
<reference evidence="1" key="1">
    <citation type="journal article" date="2013" name="BMC Genomics">
        <title>Unscrambling butterfly oogenesis.</title>
        <authorList>
            <person name="Carter J.M."/>
            <person name="Baker S.C."/>
            <person name="Pink R."/>
            <person name="Carter D.R."/>
            <person name="Collins A."/>
            <person name="Tomlin J."/>
            <person name="Gibbs M."/>
            <person name="Breuker C.J."/>
        </authorList>
    </citation>
    <scope>NUCLEOTIDE SEQUENCE</scope>
    <source>
        <tissue evidence="1">Ovary</tissue>
    </source>
</reference>
<feature type="non-terminal residue" evidence="1">
    <location>
        <position position="79"/>
    </location>
</feature>